<accession>A0ABW4G993</accession>
<protein>
    <submittedName>
        <fullName evidence="2">Uncharacterized protein</fullName>
    </submittedName>
</protein>
<keyword evidence="1" id="KW-0472">Membrane</keyword>
<evidence type="ECO:0000256" key="1">
    <source>
        <dbReference type="SAM" id="Phobius"/>
    </source>
</evidence>
<name>A0ABW4G993_9ACTN</name>
<reference evidence="3" key="1">
    <citation type="journal article" date="2019" name="Int. J. Syst. Evol. Microbiol.">
        <title>The Global Catalogue of Microorganisms (GCM) 10K type strain sequencing project: providing services to taxonomists for standard genome sequencing and annotation.</title>
        <authorList>
            <consortium name="The Broad Institute Genomics Platform"/>
            <consortium name="The Broad Institute Genome Sequencing Center for Infectious Disease"/>
            <person name="Wu L."/>
            <person name="Ma J."/>
        </authorList>
    </citation>
    <scope>NUCLEOTIDE SEQUENCE [LARGE SCALE GENOMIC DNA]</scope>
    <source>
        <strain evidence="3">CGMCC 1.15399</strain>
    </source>
</reference>
<dbReference type="Proteomes" id="UP001597097">
    <property type="component" value="Unassembled WGS sequence"/>
</dbReference>
<feature type="transmembrane region" description="Helical" evidence="1">
    <location>
        <begin position="12"/>
        <end position="32"/>
    </location>
</feature>
<gene>
    <name evidence="2" type="ORF">ACFSJ0_19015</name>
</gene>
<dbReference type="EMBL" id="JBHUCM010000016">
    <property type="protein sequence ID" value="MFD1539155.1"/>
    <property type="molecule type" value="Genomic_DNA"/>
</dbReference>
<keyword evidence="3" id="KW-1185">Reference proteome</keyword>
<evidence type="ECO:0000313" key="2">
    <source>
        <dbReference type="EMBL" id="MFD1539155.1"/>
    </source>
</evidence>
<sequence>MRMLEEIRTRRAAAIAVVALIPVAGVALFAGLHQAGRSELRAQLGAQVTDILEKSTPAEHHEHGHEFGEQAGRVVCAVDPFGYDPADATTMAQVKWVYARHMCAITGPGTGWAMSVRASGPIAVRLGDSPLVRVPTPGAGYPERIRQVIPARYHDEAFGEFADDDAIEAARRRFALVTAR</sequence>
<keyword evidence="1" id="KW-1133">Transmembrane helix</keyword>
<comment type="caution">
    <text evidence="2">The sequence shown here is derived from an EMBL/GenBank/DDBJ whole genome shotgun (WGS) entry which is preliminary data.</text>
</comment>
<organism evidence="2 3">
    <name type="scientific">Nonomuraea guangzhouensis</name>
    <dbReference type="NCBI Taxonomy" id="1291555"/>
    <lineage>
        <taxon>Bacteria</taxon>
        <taxon>Bacillati</taxon>
        <taxon>Actinomycetota</taxon>
        <taxon>Actinomycetes</taxon>
        <taxon>Streptosporangiales</taxon>
        <taxon>Streptosporangiaceae</taxon>
        <taxon>Nonomuraea</taxon>
    </lineage>
</organism>
<proteinExistence type="predicted"/>
<dbReference type="RefSeq" id="WP_219533032.1">
    <property type="nucleotide sequence ID" value="NZ_JAHKRM010000016.1"/>
</dbReference>
<keyword evidence="1" id="KW-0812">Transmembrane</keyword>
<evidence type="ECO:0000313" key="3">
    <source>
        <dbReference type="Proteomes" id="UP001597097"/>
    </source>
</evidence>